<sequence>MYRDPLTQADMAYERYKKLTPTGDDNYIPDDELEHVGTATTQLIDEADSTSLEPAASALAQKVDTGLIGEEHPRGAGSPSPVKRED</sequence>
<name>A0ABV5C832_9BACL</name>
<dbReference type="EMBL" id="JBHIRY010000042">
    <property type="protein sequence ID" value="MFB5763688.1"/>
    <property type="molecule type" value="Genomic_DNA"/>
</dbReference>
<evidence type="ECO:0000313" key="2">
    <source>
        <dbReference type="EMBL" id="MFB5763688.1"/>
    </source>
</evidence>
<evidence type="ECO:0000313" key="3">
    <source>
        <dbReference type="Proteomes" id="UP001580430"/>
    </source>
</evidence>
<comment type="caution">
    <text evidence="2">The sequence shown here is derived from an EMBL/GenBank/DDBJ whole genome shotgun (WGS) entry which is preliminary data.</text>
</comment>
<keyword evidence="3" id="KW-1185">Reference proteome</keyword>
<gene>
    <name evidence="2" type="ORF">ACE5LO_25245</name>
</gene>
<dbReference type="Proteomes" id="UP001580430">
    <property type="component" value="Unassembled WGS sequence"/>
</dbReference>
<feature type="region of interest" description="Disordered" evidence="1">
    <location>
        <begin position="63"/>
        <end position="86"/>
    </location>
</feature>
<proteinExistence type="predicted"/>
<organism evidence="2 3">
    <name type="scientific">Paenibacillus medicaginis</name>
    <dbReference type="NCBI Taxonomy" id="1470560"/>
    <lineage>
        <taxon>Bacteria</taxon>
        <taxon>Bacillati</taxon>
        <taxon>Bacillota</taxon>
        <taxon>Bacilli</taxon>
        <taxon>Bacillales</taxon>
        <taxon>Paenibacillaceae</taxon>
        <taxon>Paenibacillus</taxon>
    </lineage>
</organism>
<reference evidence="2 3" key="1">
    <citation type="submission" date="2024-09" db="EMBL/GenBank/DDBJ databases">
        <title>Paenibacillus zeirhizospherea sp. nov., isolated from surface of the maize (Zea mays) roots in a horticulture field, Hungary.</title>
        <authorList>
            <person name="Marton D."/>
            <person name="Farkas M."/>
            <person name="Bedics A."/>
            <person name="Toth E."/>
            <person name="Tancsics A."/>
            <person name="Boka K."/>
            <person name="Marati G."/>
            <person name="Kriszt B."/>
            <person name="Cserhati M."/>
        </authorList>
    </citation>
    <scope>NUCLEOTIDE SEQUENCE [LARGE SCALE GENOMIC DNA]</scope>
    <source>
        <strain evidence="2 3">JCM 18446</strain>
    </source>
</reference>
<protein>
    <recommendedName>
        <fullName evidence="4">DUF4025 domain-containing protein</fullName>
    </recommendedName>
</protein>
<accession>A0ABV5C832</accession>
<dbReference type="RefSeq" id="WP_375522694.1">
    <property type="nucleotide sequence ID" value="NZ_JBHIRY010000042.1"/>
</dbReference>
<evidence type="ECO:0008006" key="4">
    <source>
        <dbReference type="Google" id="ProtNLM"/>
    </source>
</evidence>
<evidence type="ECO:0000256" key="1">
    <source>
        <dbReference type="SAM" id="MobiDB-lite"/>
    </source>
</evidence>